<feature type="region of interest" description="Disordered" evidence="1">
    <location>
        <begin position="77"/>
        <end position="109"/>
    </location>
</feature>
<feature type="region of interest" description="Disordered" evidence="1">
    <location>
        <begin position="1"/>
        <end position="30"/>
    </location>
</feature>
<proteinExistence type="predicted"/>
<keyword evidence="3" id="KW-1185">Reference proteome</keyword>
<dbReference type="AlphaFoldDB" id="A0A7W9IKF4"/>
<name>A0A7W9IKF4_9ACTN</name>
<evidence type="ECO:0000313" key="2">
    <source>
        <dbReference type="EMBL" id="MBB5822375.1"/>
    </source>
</evidence>
<gene>
    <name evidence="2" type="ORF">F4562_005437</name>
</gene>
<dbReference type="EMBL" id="JACHMP010000001">
    <property type="protein sequence ID" value="MBB5822375.1"/>
    <property type="molecule type" value="Genomic_DNA"/>
</dbReference>
<evidence type="ECO:0000313" key="3">
    <source>
        <dbReference type="Proteomes" id="UP000540685"/>
    </source>
</evidence>
<sequence>MTRRRKTGVPGKRQTGPFRTESTPQPFRHGTNPVYVICNAQVSVLVPKSPKNLVIYLTSALSCDDITLRYGVRRRFAGAHDTGGPGRSAGEAGGRDRIAPLPRPGAPSQPTRVVIRIFSIYL</sequence>
<evidence type="ECO:0000256" key="1">
    <source>
        <dbReference type="SAM" id="MobiDB-lite"/>
    </source>
</evidence>
<accession>A0A7W9IKF4</accession>
<comment type="caution">
    <text evidence="2">The sequence shown here is derived from an EMBL/GenBank/DDBJ whole genome shotgun (WGS) entry which is preliminary data.</text>
</comment>
<organism evidence="2 3">
    <name type="scientific">Streptosporangium becharense</name>
    <dbReference type="NCBI Taxonomy" id="1816182"/>
    <lineage>
        <taxon>Bacteria</taxon>
        <taxon>Bacillati</taxon>
        <taxon>Actinomycetota</taxon>
        <taxon>Actinomycetes</taxon>
        <taxon>Streptosporangiales</taxon>
        <taxon>Streptosporangiaceae</taxon>
        <taxon>Streptosporangium</taxon>
    </lineage>
</organism>
<dbReference type="Proteomes" id="UP000540685">
    <property type="component" value="Unassembled WGS sequence"/>
</dbReference>
<protein>
    <submittedName>
        <fullName evidence="2">Uncharacterized protein</fullName>
    </submittedName>
</protein>
<reference evidence="2 3" key="1">
    <citation type="submission" date="2020-08" db="EMBL/GenBank/DDBJ databases">
        <title>Sequencing the genomes of 1000 actinobacteria strains.</title>
        <authorList>
            <person name="Klenk H.-P."/>
        </authorList>
    </citation>
    <scope>NUCLEOTIDE SEQUENCE [LARGE SCALE GENOMIC DNA]</scope>
    <source>
        <strain evidence="2 3">DSM 46887</strain>
    </source>
</reference>